<dbReference type="PANTHER" id="PTHR33406:SF12">
    <property type="entry name" value="BLR2997 PROTEIN"/>
    <property type="match status" value="1"/>
</dbReference>
<dbReference type="InterPro" id="IPR004869">
    <property type="entry name" value="MMPL_dom"/>
</dbReference>
<feature type="domain" description="SSD" evidence="7">
    <location>
        <begin position="699"/>
        <end position="826"/>
    </location>
</feature>
<dbReference type="GO" id="GO:0022857">
    <property type="term" value="F:transmembrane transporter activity"/>
    <property type="evidence" value="ECO:0007669"/>
    <property type="project" value="InterPro"/>
</dbReference>
<protein>
    <submittedName>
        <fullName evidence="8">Transporter</fullName>
    </submittedName>
</protein>
<dbReference type="PANTHER" id="PTHR33406">
    <property type="entry name" value="MEMBRANE PROTEIN MJ1562-RELATED"/>
    <property type="match status" value="1"/>
</dbReference>
<dbReference type="InterPro" id="IPR000731">
    <property type="entry name" value="SSD"/>
</dbReference>
<dbReference type="PROSITE" id="PS50156">
    <property type="entry name" value="SSD"/>
    <property type="match status" value="1"/>
</dbReference>
<comment type="subcellular location">
    <subcellularLocation>
        <location evidence="1">Cell membrane</location>
        <topology evidence="1">Multi-pass membrane protein</topology>
    </subcellularLocation>
</comment>
<organism evidence="8 9">
    <name type="scientific">Candidatus Sedimenticola endophacoides</name>
    <dbReference type="NCBI Taxonomy" id="2548426"/>
    <lineage>
        <taxon>Bacteria</taxon>
        <taxon>Pseudomonadati</taxon>
        <taxon>Pseudomonadota</taxon>
        <taxon>Gammaproteobacteria</taxon>
        <taxon>Chromatiales</taxon>
        <taxon>Sedimenticolaceae</taxon>
        <taxon>Sedimenticola</taxon>
    </lineage>
</organism>
<dbReference type="Gene3D" id="1.20.1640.10">
    <property type="entry name" value="Multidrug efflux transporter AcrB transmembrane domain"/>
    <property type="match status" value="2"/>
</dbReference>
<feature type="transmembrane region" description="Helical" evidence="6">
    <location>
        <begin position="261"/>
        <end position="280"/>
    </location>
</feature>
<dbReference type="SUPFAM" id="SSF82866">
    <property type="entry name" value="Multidrug efflux transporter AcrB transmembrane domain"/>
    <property type="match status" value="2"/>
</dbReference>
<keyword evidence="3 6" id="KW-0812">Transmembrane</keyword>
<feature type="transmembrane region" description="Helical" evidence="6">
    <location>
        <begin position="775"/>
        <end position="796"/>
    </location>
</feature>
<dbReference type="AlphaFoldDB" id="A0A6N4DUX3"/>
<feature type="transmembrane region" description="Helical" evidence="6">
    <location>
        <begin position="672"/>
        <end position="694"/>
    </location>
</feature>
<proteinExistence type="predicted"/>
<feature type="transmembrane region" description="Helical" evidence="6">
    <location>
        <begin position="318"/>
        <end position="335"/>
    </location>
</feature>
<evidence type="ECO:0000256" key="4">
    <source>
        <dbReference type="ARBA" id="ARBA00022989"/>
    </source>
</evidence>
<accession>A0A6N4DUX3</accession>
<evidence type="ECO:0000313" key="9">
    <source>
        <dbReference type="Proteomes" id="UP000250928"/>
    </source>
</evidence>
<feature type="transmembrane region" description="Helical" evidence="6">
    <location>
        <begin position="389"/>
        <end position="408"/>
    </location>
</feature>
<keyword evidence="4 6" id="KW-1133">Transmembrane helix</keyword>
<keyword evidence="2" id="KW-1003">Cell membrane</keyword>
<comment type="caution">
    <text evidence="8">The sequence shown here is derived from an EMBL/GenBank/DDBJ whole genome shotgun (WGS) entry which is preliminary data.</text>
</comment>
<feature type="transmembrane region" description="Helical" evidence="6">
    <location>
        <begin position="802"/>
        <end position="825"/>
    </location>
</feature>
<feature type="transmembrane region" description="Helical" evidence="6">
    <location>
        <begin position="361"/>
        <end position="383"/>
    </location>
</feature>
<feature type="transmembrane region" description="Helical" evidence="6">
    <location>
        <begin position="287"/>
        <end position="306"/>
    </location>
</feature>
<feature type="transmembrane region" description="Helical" evidence="6">
    <location>
        <begin position="727"/>
        <end position="748"/>
    </location>
</feature>
<gene>
    <name evidence="8" type="ORF">C3L24_09060</name>
</gene>
<dbReference type="InterPro" id="IPR001036">
    <property type="entry name" value="Acrflvin-R"/>
</dbReference>
<feature type="transmembrane region" description="Helical" evidence="6">
    <location>
        <begin position="701"/>
        <end position="721"/>
    </location>
</feature>
<evidence type="ECO:0000256" key="1">
    <source>
        <dbReference type="ARBA" id="ARBA00004651"/>
    </source>
</evidence>
<evidence type="ECO:0000259" key="7">
    <source>
        <dbReference type="PROSITE" id="PS50156"/>
    </source>
</evidence>
<name>A0A6N4DUX3_9GAMM</name>
<sequence>MIAFINDLYRRLTIENGLLLWLLMALFIGASLYLARDFKLDASADSLVLEGDQDLRYYRGVRARYGSDDFLFVTYTPREDLFSDAVLADLKALRDELAALERVKAVTSLLDVPLIESPPITFSDLSQELRTLEAGNVDREMARNELRTSPLYSELLLSRDGTTTALKVDLKRDERYISLLEARERLRELELRRPLEGDEAAELERVSREFREHNTRLQAQMQEDIARVRAILDGHRGAAEIHLGGVPMISADMVDFVDRDIQVFGAGVGLLLILLLAFFFKQPRWILVPMLVCAAVVIAMVGFIGLMDWRVTVVSSNFISLLLVITLSLTVHLIVRHQEYHAESDAPDQRRMLADTMRTKFAPSVYTSLTTMVAFGSFVVSDIRPVIDFGWMMVVGVALAFMMAFLLFPMILSRLRPGEAVLRRHDPTAAITHSLASLIQRHSTGTLLLYGLLLALGVAGITRLSVENRFIDYFKESTEISKGMLLIDRQLGGTTPLDVVLEPNKDFLDYLREEARYAEQQGGGAPPFGDEQESGLSGDSYWFNVFELETVGRVHNYLDQLPETGKVLSLATTMRMLTRLNQDQPLDNLTLAVMHKRLPQEVKASLFDPYLAADGNQVRFSIRVIDSDVNLQRDALLKKIRADLVDELGLEPEQVKLSGMLVLYNNVLQSLFGSQILTLVVVFLAISLMLFLLFRSLSLALIGIVPTVVAAGLILGLMGWLGIPLDIMTITIAAITIGIGVDNTIHYIHRMRDEIGRDSDYWTAVRRSHASVGRAIYYTSITVTLGFSILVLSNFIPSIHFGLLTGFAMIVALVANLTLLPLLLVRFRPFGRGG</sequence>
<dbReference type="GO" id="GO:0005886">
    <property type="term" value="C:plasma membrane"/>
    <property type="evidence" value="ECO:0007669"/>
    <property type="project" value="UniProtKB-SubCell"/>
</dbReference>
<evidence type="ECO:0000313" key="8">
    <source>
        <dbReference type="EMBL" id="PUE00658.1"/>
    </source>
</evidence>
<feature type="transmembrane region" description="Helical" evidence="6">
    <location>
        <begin position="447"/>
        <end position="466"/>
    </location>
</feature>
<dbReference type="InterPro" id="IPR050545">
    <property type="entry name" value="Mycobact_MmpL"/>
</dbReference>
<keyword evidence="5 6" id="KW-0472">Membrane</keyword>
<evidence type="ECO:0000256" key="6">
    <source>
        <dbReference type="SAM" id="Phobius"/>
    </source>
</evidence>
<feature type="transmembrane region" description="Helical" evidence="6">
    <location>
        <begin position="18"/>
        <end position="35"/>
    </location>
</feature>
<dbReference type="Pfam" id="PF03176">
    <property type="entry name" value="MMPL"/>
    <property type="match status" value="2"/>
</dbReference>
<dbReference type="PRINTS" id="PR00702">
    <property type="entry name" value="ACRIFLAVINRP"/>
</dbReference>
<evidence type="ECO:0000256" key="5">
    <source>
        <dbReference type="ARBA" id="ARBA00023136"/>
    </source>
</evidence>
<dbReference type="Proteomes" id="UP000250928">
    <property type="component" value="Unassembled WGS sequence"/>
</dbReference>
<evidence type="ECO:0000256" key="2">
    <source>
        <dbReference type="ARBA" id="ARBA00022475"/>
    </source>
</evidence>
<reference evidence="8 9" key="1">
    <citation type="submission" date="2018-01" db="EMBL/GenBank/DDBJ databases">
        <title>Novel co-symbiosis in the lucinid bivalve Phacoides pectinatus.</title>
        <authorList>
            <person name="Lim S.J."/>
            <person name="Davis B.G."/>
            <person name="Gill D.E."/>
            <person name="Engel A.S."/>
            <person name="Anderson L.C."/>
            <person name="Campbell B.J."/>
        </authorList>
    </citation>
    <scope>NUCLEOTIDE SEQUENCE [LARGE SCALE GENOMIC DNA]</scope>
    <source>
        <strain evidence="8">N3_P5</strain>
    </source>
</reference>
<dbReference type="EMBL" id="PQCO01000217">
    <property type="protein sequence ID" value="PUE00658.1"/>
    <property type="molecule type" value="Genomic_DNA"/>
</dbReference>
<evidence type="ECO:0000256" key="3">
    <source>
        <dbReference type="ARBA" id="ARBA00022692"/>
    </source>
</evidence>